<evidence type="ECO:0000313" key="2">
    <source>
        <dbReference type="EMBL" id="KAK2176710.1"/>
    </source>
</evidence>
<dbReference type="InterPro" id="IPR003961">
    <property type="entry name" value="FN3_dom"/>
</dbReference>
<dbReference type="InterPro" id="IPR050713">
    <property type="entry name" value="RTP_Phos/Ushers"/>
</dbReference>
<dbReference type="CDD" id="cd00063">
    <property type="entry name" value="FN3"/>
    <property type="match status" value="2"/>
</dbReference>
<accession>A0AAD9NNN3</accession>
<gene>
    <name evidence="2" type="ORF">NP493_644g03013</name>
</gene>
<comment type="caution">
    <text evidence="2">The sequence shown here is derived from an EMBL/GenBank/DDBJ whole genome shotgun (WGS) entry which is preliminary data.</text>
</comment>
<dbReference type="InterPro" id="IPR036116">
    <property type="entry name" value="FN3_sf"/>
</dbReference>
<name>A0AAD9NNN3_RIDPI</name>
<dbReference type="Pfam" id="PF00041">
    <property type="entry name" value="fn3"/>
    <property type="match status" value="1"/>
</dbReference>
<proteinExistence type="predicted"/>
<feature type="domain" description="Fibronectin type-III" evidence="1">
    <location>
        <begin position="103"/>
        <end position="148"/>
    </location>
</feature>
<dbReference type="InterPro" id="IPR013783">
    <property type="entry name" value="Ig-like_fold"/>
</dbReference>
<dbReference type="SUPFAM" id="SSF49265">
    <property type="entry name" value="Fibronectin type III"/>
    <property type="match status" value="1"/>
</dbReference>
<reference evidence="2" key="1">
    <citation type="journal article" date="2023" name="Mol. Biol. Evol.">
        <title>Third-Generation Sequencing Reveals the Adaptive Role of the Epigenome in Three Deep-Sea Polychaetes.</title>
        <authorList>
            <person name="Perez M."/>
            <person name="Aroh O."/>
            <person name="Sun Y."/>
            <person name="Lan Y."/>
            <person name="Juniper S.K."/>
            <person name="Young C.R."/>
            <person name="Angers B."/>
            <person name="Qian P.Y."/>
        </authorList>
    </citation>
    <scope>NUCLEOTIDE SEQUENCE</scope>
    <source>
        <strain evidence="2">R07B-5</strain>
    </source>
</reference>
<dbReference type="AlphaFoldDB" id="A0AAD9NNN3"/>
<feature type="domain" description="Fibronectin type-III" evidence="1">
    <location>
        <begin position="10"/>
        <end position="99"/>
    </location>
</feature>
<protein>
    <recommendedName>
        <fullName evidence="1">Fibronectin type-III domain-containing protein</fullName>
    </recommendedName>
</protein>
<dbReference type="PROSITE" id="PS50853">
    <property type="entry name" value="FN3"/>
    <property type="match status" value="2"/>
</dbReference>
<sequence>MSLCSLEPEGVSAPQISNPTPHTLDMMWVTPTRVNGIIVEYKIYENGTQRDTVSVDGNMTTMRVDDLIPYTLYTYAVAACTIAGCTLSSSSAPVRTTKAFAEGIPAPSLVSKTPTSVFLKWTPPQLPNGDILQYSIQRRLQARHSLPL</sequence>
<dbReference type="Proteomes" id="UP001209878">
    <property type="component" value="Unassembled WGS sequence"/>
</dbReference>
<dbReference type="SMART" id="SM00060">
    <property type="entry name" value="FN3"/>
    <property type="match status" value="1"/>
</dbReference>
<dbReference type="PANTHER" id="PTHR46957:SF7">
    <property type="entry name" value="USHERIN"/>
    <property type="match status" value="1"/>
</dbReference>
<dbReference type="PANTHER" id="PTHR46957">
    <property type="entry name" value="CYTOKINE RECEPTOR"/>
    <property type="match status" value="1"/>
</dbReference>
<dbReference type="Gene3D" id="2.60.40.10">
    <property type="entry name" value="Immunoglobulins"/>
    <property type="match status" value="2"/>
</dbReference>
<dbReference type="EMBL" id="JAODUO010000644">
    <property type="protein sequence ID" value="KAK2176710.1"/>
    <property type="molecule type" value="Genomic_DNA"/>
</dbReference>
<keyword evidence="3" id="KW-1185">Reference proteome</keyword>
<organism evidence="2 3">
    <name type="scientific">Ridgeia piscesae</name>
    <name type="common">Tubeworm</name>
    <dbReference type="NCBI Taxonomy" id="27915"/>
    <lineage>
        <taxon>Eukaryota</taxon>
        <taxon>Metazoa</taxon>
        <taxon>Spiralia</taxon>
        <taxon>Lophotrochozoa</taxon>
        <taxon>Annelida</taxon>
        <taxon>Polychaeta</taxon>
        <taxon>Sedentaria</taxon>
        <taxon>Canalipalpata</taxon>
        <taxon>Sabellida</taxon>
        <taxon>Siboglinidae</taxon>
        <taxon>Ridgeia</taxon>
    </lineage>
</organism>
<evidence type="ECO:0000259" key="1">
    <source>
        <dbReference type="PROSITE" id="PS50853"/>
    </source>
</evidence>
<evidence type="ECO:0000313" key="3">
    <source>
        <dbReference type="Proteomes" id="UP001209878"/>
    </source>
</evidence>